<reference evidence="10 11" key="2">
    <citation type="journal article" date="2014" name="BMC Genomics">
        <title>An improved genome of the model marine alga Ostreococcus tauri unfolds by assessing Illumina de novo assemblies.</title>
        <authorList>
            <person name="Blanc-Mathieu R."/>
            <person name="Verhelst B."/>
            <person name="Derelle E."/>
            <person name="Rombauts S."/>
            <person name="Bouget F.Y."/>
            <person name="Carre I."/>
            <person name="Chateau A."/>
            <person name="Eyre-Walker A."/>
            <person name="Grimsley N."/>
            <person name="Moreau H."/>
            <person name="Piegu B."/>
            <person name="Rivals E."/>
            <person name="Schackwitz W."/>
            <person name="Van de Peer Y."/>
            <person name="Piganeau G."/>
        </authorList>
    </citation>
    <scope>NUCLEOTIDE SEQUENCE [LARGE SCALE GENOMIC DNA]</scope>
    <source>
        <strain evidence="11">OTTH 0595 / CCAP 157/2 / RCC745</strain>
    </source>
</reference>
<comment type="subcellular location">
    <subcellularLocation>
        <location evidence="1">Cytoplasm</location>
    </subcellularLocation>
</comment>
<dbReference type="EMBL" id="CAID01000013">
    <property type="protein sequence ID" value="CEG00049.1"/>
    <property type="molecule type" value="Genomic_DNA"/>
</dbReference>
<dbReference type="PANTHER" id="PTHR12356:SF3">
    <property type="entry name" value="NUCLEAR MIGRATION PROTEIN NUDC"/>
    <property type="match status" value="1"/>
</dbReference>
<comment type="caution">
    <text evidence="10">The sequence shown here is derived from an EMBL/GenBank/DDBJ whole genome shotgun (WGS) entry which is preliminary data.</text>
</comment>
<feature type="region of interest" description="Disordered" evidence="7">
    <location>
        <begin position="279"/>
        <end position="301"/>
    </location>
</feature>
<dbReference type="Proteomes" id="UP000009170">
    <property type="component" value="Unassembled WGS sequence"/>
</dbReference>
<evidence type="ECO:0000256" key="5">
    <source>
        <dbReference type="ARBA" id="ARBA00022833"/>
    </source>
</evidence>
<feature type="domain" description="CS" evidence="9">
    <location>
        <begin position="157"/>
        <end position="255"/>
    </location>
</feature>
<keyword evidence="11" id="KW-1185">Reference proteome</keyword>
<dbReference type="InterPro" id="IPR037898">
    <property type="entry name" value="NudC_fam"/>
</dbReference>
<dbReference type="InParanoid" id="A0A096P7Z3"/>
<dbReference type="RefSeq" id="XP_003082543.2">
    <property type="nucleotide sequence ID" value="XM_003082495.2"/>
</dbReference>
<organism evidence="10 11">
    <name type="scientific">Ostreococcus tauri</name>
    <name type="common">Marine green alga</name>
    <dbReference type="NCBI Taxonomy" id="70448"/>
    <lineage>
        <taxon>Eukaryota</taxon>
        <taxon>Viridiplantae</taxon>
        <taxon>Chlorophyta</taxon>
        <taxon>Mamiellophyceae</taxon>
        <taxon>Mamiellales</taxon>
        <taxon>Bathycoccaceae</taxon>
        <taxon>Ostreococcus</taxon>
    </lineage>
</organism>
<evidence type="ECO:0000256" key="4">
    <source>
        <dbReference type="ARBA" id="ARBA00022771"/>
    </source>
</evidence>
<dbReference type="InterPro" id="IPR002893">
    <property type="entry name" value="Znf_MYND"/>
</dbReference>
<evidence type="ECO:0000313" key="11">
    <source>
        <dbReference type="Proteomes" id="UP000009170"/>
    </source>
</evidence>
<evidence type="ECO:0000256" key="7">
    <source>
        <dbReference type="SAM" id="MobiDB-lite"/>
    </source>
</evidence>
<accession>A0A096P7Z3</accession>
<dbReference type="Pfam" id="PF01753">
    <property type="entry name" value="zf-MYND"/>
    <property type="match status" value="1"/>
</dbReference>
<dbReference type="GO" id="GO:0005737">
    <property type="term" value="C:cytoplasm"/>
    <property type="evidence" value="ECO:0007669"/>
    <property type="project" value="UniProtKB-SubCell"/>
</dbReference>
<name>A0A096P7Z3_OSTTA</name>
<evidence type="ECO:0000259" key="8">
    <source>
        <dbReference type="PROSITE" id="PS50865"/>
    </source>
</evidence>
<dbReference type="STRING" id="70448.A0A096P7Z3"/>
<dbReference type="CDD" id="cd06467">
    <property type="entry name" value="p23_NUDC_like"/>
    <property type="match status" value="1"/>
</dbReference>
<keyword evidence="5" id="KW-0862">Zinc</keyword>
<dbReference type="AlphaFoldDB" id="A0A096P7Z3"/>
<evidence type="ECO:0000256" key="1">
    <source>
        <dbReference type="ARBA" id="ARBA00004496"/>
    </source>
</evidence>
<sequence>MSLVSAAAHHQEELTRGEECQNCGATSTKLACCSRCRGAWFCSTKCQRAYWPFHKQWCKKNDFADAVERREPKFARWMRKHGKQAVLKDDEVDRLDRKVVTQEDMYGRANPKPTPPNFDADDMRKMRAAEEARLLALREDDATVAWREIKVPDALGLELDRYKWRQNQSFVEIFVKLPRGTTKSDVDVSLSATRLSIRVRGDVIVNGDLFAAIKAELSTWVIIDGVLEMSLLKKNRRGHYDNGCDNSHTYWRSLVSGDARALAPEAPKEYYDSEYEIDAPMSHNARQSSSRPMISGRGGRR</sequence>
<dbReference type="KEGG" id="ota:OT_ostta13g00710"/>
<dbReference type="GeneID" id="9837422"/>
<dbReference type="OrthoDB" id="416217at2759"/>
<dbReference type="PROSITE" id="PS50865">
    <property type="entry name" value="ZF_MYND_2"/>
    <property type="match status" value="1"/>
</dbReference>
<evidence type="ECO:0000256" key="2">
    <source>
        <dbReference type="ARBA" id="ARBA00022490"/>
    </source>
</evidence>
<dbReference type="GO" id="GO:0006457">
    <property type="term" value="P:protein folding"/>
    <property type="evidence" value="ECO:0007669"/>
    <property type="project" value="TreeGrafter"/>
</dbReference>
<dbReference type="PROSITE" id="PS01360">
    <property type="entry name" value="ZF_MYND_1"/>
    <property type="match status" value="1"/>
</dbReference>
<dbReference type="Pfam" id="PF04969">
    <property type="entry name" value="CS"/>
    <property type="match status" value="1"/>
</dbReference>
<evidence type="ECO:0000256" key="6">
    <source>
        <dbReference type="PROSITE-ProRule" id="PRU00134"/>
    </source>
</evidence>
<dbReference type="GO" id="GO:0008270">
    <property type="term" value="F:zinc ion binding"/>
    <property type="evidence" value="ECO:0007669"/>
    <property type="project" value="UniProtKB-KW"/>
</dbReference>
<keyword evidence="4 6" id="KW-0863">Zinc-finger</keyword>
<keyword evidence="3" id="KW-0479">Metal-binding</keyword>
<evidence type="ECO:0000259" key="9">
    <source>
        <dbReference type="PROSITE" id="PS51203"/>
    </source>
</evidence>
<dbReference type="SUPFAM" id="SSF49764">
    <property type="entry name" value="HSP20-like chaperones"/>
    <property type="match status" value="1"/>
</dbReference>
<dbReference type="GO" id="GO:0051082">
    <property type="term" value="F:unfolded protein binding"/>
    <property type="evidence" value="ECO:0007669"/>
    <property type="project" value="TreeGrafter"/>
</dbReference>
<evidence type="ECO:0000256" key="3">
    <source>
        <dbReference type="ARBA" id="ARBA00022723"/>
    </source>
</evidence>
<dbReference type="Gene3D" id="6.10.140.2220">
    <property type="match status" value="1"/>
</dbReference>
<evidence type="ECO:0000313" key="10">
    <source>
        <dbReference type="EMBL" id="CEG00049.1"/>
    </source>
</evidence>
<gene>
    <name evidence="10" type="ORF">OT_ostta13g00710</name>
</gene>
<dbReference type="InterPro" id="IPR007052">
    <property type="entry name" value="CS_dom"/>
</dbReference>
<dbReference type="PANTHER" id="PTHR12356">
    <property type="entry name" value="NUCLEAR MOVEMENT PROTEIN NUDC"/>
    <property type="match status" value="1"/>
</dbReference>
<dbReference type="PROSITE" id="PS51203">
    <property type="entry name" value="CS"/>
    <property type="match status" value="1"/>
</dbReference>
<dbReference type="Gene3D" id="2.60.40.790">
    <property type="match status" value="1"/>
</dbReference>
<dbReference type="SUPFAM" id="SSF144232">
    <property type="entry name" value="HIT/MYND zinc finger-like"/>
    <property type="match status" value="1"/>
</dbReference>
<reference evidence="11" key="1">
    <citation type="journal article" date="2006" name="Proc. Natl. Acad. Sci. U.S.A.">
        <title>Genome analysis of the smallest free-living eukaryote Ostreococcus tauri unveils many unique features.</title>
        <authorList>
            <person name="Derelle E."/>
            <person name="Ferraz C."/>
            <person name="Rombauts S."/>
            <person name="Rouze P."/>
            <person name="Worden A.Z."/>
            <person name="Robbens S."/>
            <person name="Partensky F."/>
            <person name="Degroeve S."/>
            <person name="Echeynie S."/>
            <person name="Cooke R."/>
            <person name="Saeys Y."/>
            <person name="Wuyts J."/>
            <person name="Jabbari K."/>
            <person name="Bowler C."/>
            <person name="Panaud O."/>
            <person name="Piegu B."/>
            <person name="Ball S.G."/>
            <person name="Ral J.-P."/>
            <person name="Bouget F.-Y."/>
            <person name="Piganeau G."/>
            <person name="De Baets B."/>
            <person name="Picard A."/>
            <person name="Delseny M."/>
            <person name="Demaille J."/>
            <person name="Van de Peer Y."/>
            <person name="Moreau H."/>
        </authorList>
    </citation>
    <scope>NUCLEOTIDE SEQUENCE [LARGE SCALE GENOMIC DNA]</scope>
    <source>
        <strain evidence="11">OTTH 0595 / CCAP 157/2 / RCC745</strain>
    </source>
</reference>
<proteinExistence type="predicted"/>
<dbReference type="InterPro" id="IPR008978">
    <property type="entry name" value="HSP20-like_chaperone"/>
</dbReference>
<keyword evidence="2" id="KW-0963">Cytoplasm</keyword>
<protein>
    <submittedName>
        <fullName evidence="10">HSP20-like chaperone</fullName>
    </submittedName>
</protein>
<feature type="domain" description="MYND-type" evidence="8">
    <location>
        <begin position="20"/>
        <end position="58"/>
    </location>
</feature>